<reference evidence="3" key="1">
    <citation type="submission" date="2010-07" db="EMBL/GenBank/DDBJ databases">
        <title>The genome sequence of Gaeumannomyces graminis var. tritici strain R3-111a-1.</title>
        <authorList>
            <consortium name="The Broad Institute Genome Sequencing Platform"/>
            <person name="Ma L.-J."/>
            <person name="Dead R."/>
            <person name="Young S."/>
            <person name="Zeng Q."/>
            <person name="Koehrsen M."/>
            <person name="Alvarado L."/>
            <person name="Berlin A."/>
            <person name="Chapman S.B."/>
            <person name="Chen Z."/>
            <person name="Freedman E."/>
            <person name="Gellesch M."/>
            <person name="Goldberg J."/>
            <person name="Griggs A."/>
            <person name="Gujja S."/>
            <person name="Heilman E.R."/>
            <person name="Heiman D."/>
            <person name="Hepburn T."/>
            <person name="Howarth C."/>
            <person name="Jen D."/>
            <person name="Larson L."/>
            <person name="Mehta T."/>
            <person name="Neiman D."/>
            <person name="Pearson M."/>
            <person name="Roberts A."/>
            <person name="Saif S."/>
            <person name="Shea T."/>
            <person name="Shenoy N."/>
            <person name="Sisk P."/>
            <person name="Stolte C."/>
            <person name="Sykes S."/>
            <person name="Walk T."/>
            <person name="White J."/>
            <person name="Yandava C."/>
            <person name="Haas B."/>
            <person name="Nusbaum C."/>
            <person name="Birren B."/>
        </authorList>
    </citation>
    <scope>NUCLEOTIDE SEQUENCE [LARGE SCALE GENOMIC DNA]</scope>
    <source>
        <strain evidence="3">R3-111a-1</strain>
    </source>
</reference>
<dbReference type="EMBL" id="GL385395">
    <property type="protein sequence ID" value="EJT80449.1"/>
    <property type="molecule type" value="Genomic_DNA"/>
</dbReference>
<evidence type="ECO:0000313" key="2">
    <source>
        <dbReference type="EnsemblFungi" id="EJT80449"/>
    </source>
</evidence>
<accession>J3NGQ9</accession>
<reference evidence="2" key="5">
    <citation type="submission" date="2018-04" db="UniProtKB">
        <authorList>
            <consortium name="EnsemblFungi"/>
        </authorList>
    </citation>
    <scope>IDENTIFICATION</scope>
    <source>
        <strain evidence="2">R3-111a-1</strain>
    </source>
</reference>
<reference evidence="2" key="4">
    <citation type="journal article" date="2015" name="G3 (Bethesda)">
        <title>Genome sequences of three phytopathogenic species of the Magnaporthaceae family of fungi.</title>
        <authorList>
            <person name="Okagaki L.H."/>
            <person name="Nunes C.C."/>
            <person name="Sailsbery J."/>
            <person name="Clay B."/>
            <person name="Brown D."/>
            <person name="John T."/>
            <person name="Oh Y."/>
            <person name="Young N."/>
            <person name="Fitzgerald M."/>
            <person name="Haas B.J."/>
            <person name="Zeng Q."/>
            <person name="Young S."/>
            <person name="Adiconis X."/>
            <person name="Fan L."/>
            <person name="Levin J.Z."/>
            <person name="Mitchell T.K."/>
            <person name="Okubara P.A."/>
            <person name="Farman M.L."/>
            <person name="Kohn L.M."/>
            <person name="Birren B."/>
            <person name="Ma L.-J."/>
            <person name="Dean R.A."/>
        </authorList>
    </citation>
    <scope>NUCLEOTIDE SEQUENCE</scope>
    <source>
        <strain evidence="2">R3-111a-1</strain>
    </source>
</reference>
<name>J3NGQ9_GAET3</name>
<keyword evidence="3" id="KW-1185">Reference proteome</keyword>
<dbReference type="AlphaFoldDB" id="J3NGQ9"/>
<organism evidence="1">
    <name type="scientific">Gaeumannomyces tritici (strain R3-111a-1)</name>
    <name type="common">Wheat and barley take-all root rot fungus</name>
    <name type="synonym">Gaeumannomyces graminis var. tritici</name>
    <dbReference type="NCBI Taxonomy" id="644352"/>
    <lineage>
        <taxon>Eukaryota</taxon>
        <taxon>Fungi</taxon>
        <taxon>Dikarya</taxon>
        <taxon>Ascomycota</taxon>
        <taxon>Pezizomycotina</taxon>
        <taxon>Sordariomycetes</taxon>
        <taxon>Sordariomycetidae</taxon>
        <taxon>Magnaporthales</taxon>
        <taxon>Magnaporthaceae</taxon>
        <taxon>Gaeumannomyces</taxon>
    </lineage>
</organism>
<sequence length="152" mass="16411">MHPQAPGDNLASERNSWKCTGWHTSGQRCARLSGWLLTVGTKRLAISRSVPARKEAKEAARSISASSRRIGTSTEEVVIVVAQEGLEIKSEQRMANVNSGPGSQHLNAYVLVIAYHEALPRPERPAVCRVALRPAAPSQNPSVPPTKALEAK</sequence>
<dbReference type="GeneID" id="20340906"/>
<evidence type="ECO:0000313" key="3">
    <source>
        <dbReference type="Proteomes" id="UP000006039"/>
    </source>
</evidence>
<proteinExistence type="predicted"/>
<evidence type="ECO:0000313" key="1">
    <source>
        <dbReference type="EMBL" id="EJT80449.1"/>
    </source>
</evidence>
<dbReference type="VEuPathDB" id="FungiDB:GGTG_00448"/>
<protein>
    <submittedName>
        <fullName evidence="1 2">Uncharacterized protein</fullName>
    </submittedName>
</protein>
<dbReference type="Proteomes" id="UP000006039">
    <property type="component" value="Unassembled WGS sequence"/>
</dbReference>
<reference evidence="1" key="3">
    <citation type="submission" date="2010-09" db="EMBL/GenBank/DDBJ databases">
        <title>Annotation of Gaeumannomyces graminis var. tritici R3-111a-1.</title>
        <authorList>
            <consortium name="The Broad Institute Genome Sequencing Platform"/>
            <person name="Ma L.-J."/>
            <person name="Dead R."/>
            <person name="Young S.K."/>
            <person name="Zeng Q."/>
            <person name="Gargeya S."/>
            <person name="Fitzgerald M."/>
            <person name="Haas B."/>
            <person name="Abouelleil A."/>
            <person name="Alvarado L."/>
            <person name="Arachchi H.M."/>
            <person name="Berlin A."/>
            <person name="Brown A."/>
            <person name="Chapman S.B."/>
            <person name="Chen Z."/>
            <person name="Dunbar C."/>
            <person name="Freedman E."/>
            <person name="Gearin G."/>
            <person name="Gellesch M."/>
            <person name="Goldberg J."/>
            <person name="Griggs A."/>
            <person name="Gujja S."/>
            <person name="Heiman D."/>
            <person name="Howarth C."/>
            <person name="Larson L."/>
            <person name="Lui A."/>
            <person name="MacDonald P.J.P."/>
            <person name="Mehta T."/>
            <person name="Montmayeur A."/>
            <person name="Murphy C."/>
            <person name="Neiman D."/>
            <person name="Pearson M."/>
            <person name="Priest M."/>
            <person name="Roberts A."/>
            <person name="Saif S."/>
            <person name="Shea T."/>
            <person name="Shenoy N."/>
            <person name="Sisk P."/>
            <person name="Stolte C."/>
            <person name="Sykes S."/>
            <person name="Yandava C."/>
            <person name="Wortman J."/>
            <person name="Nusbaum C."/>
            <person name="Birren B."/>
        </authorList>
    </citation>
    <scope>NUCLEOTIDE SEQUENCE</scope>
    <source>
        <strain evidence="1">R3-111a-1</strain>
    </source>
</reference>
<gene>
    <name evidence="2" type="primary">20340906</name>
    <name evidence="1" type="ORF">GGTG_00448</name>
</gene>
<dbReference type="RefSeq" id="XP_009216458.1">
    <property type="nucleotide sequence ID" value="XM_009218194.1"/>
</dbReference>
<reference evidence="1" key="2">
    <citation type="submission" date="2010-07" db="EMBL/GenBank/DDBJ databases">
        <authorList>
            <consortium name="The Broad Institute Genome Sequencing Platform"/>
            <consortium name="Broad Institute Genome Sequencing Center for Infectious Disease"/>
            <person name="Ma L.-J."/>
            <person name="Dead R."/>
            <person name="Young S."/>
            <person name="Zeng Q."/>
            <person name="Koehrsen M."/>
            <person name="Alvarado L."/>
            <person name="Berlin A."/>
            <person name="Chapman S.B."/>
            <person name="Chen Z."/>
            <person name="Freedman E."/>
            <person name="Gellesch M."/>
            <person name="Goldberg J."/>
            <person name="Griggs A."/>
            <person name="Gujja S."/>
            <person name="Heilman E.R."/>
            <person name="Heiman D."/>
            <person name="Hepburn T."/>
            <person name="Howarth C."/>
            <person name="Jen D."/>
            <person name="Larson L."/>
            <person name="Mehta T."/>
            <person name="Neiman D."/>
            <person name="Pearson M."/>
            <person name="Roberts A."/>
            <person name="Saif S."/>
            <person name="Shea T."/>
            <person name="Shenoy N."/>
            <person name="Sisk P."/>
            <person name="Stolte C."/>
            <person name="Sykes S."/>
            <person name="Walk T."/>
            <person name="White J."/>
            <person name="Yandava C."/>
            <person name="Haas B."/>
            <person name="Nusbaum C."/>
            <person name="Birren B."/>
        </authorList>
    </citation>
    <scope>NUCLEOTIDE SEQUENCE</scope>
    <source>
        <strain evidence="1">R3-111a-1</strain>
    </source>
</reference>
<dbReference type="EnsemblFungi" id="EJT80449">
    <property type="protein sequence ID" value="EJT80449"/>
    <property type="gene ID" value="GGTG_00448"/>
</dbReference>
<dbReference type="HOGENOM" id="CLU_1722469_0_0_1"/>